<evidence type="ECO:0000256" key="1">
    <source>
        <dbReference type="ARBA" id="ARBA00022617"/>
    </source>
</evidence>
<dbReference type="Gene3D" id="1.10.760.10">
    <property type="entry name" value="Cytochrome c-like domain"/>
    <property type="match status" value="1"/>
</dbReference>
<dbReference type="AlphaFoldDB" id="A0A143BI81"/>
<dbReference type="PROSITE" id="PS51007">
    <property type="entry name" value="CYTC"/>
    <property type="match status" value="1"/>
</dbReference>
<feature type="chain" id="PRO_5007506854" description="Cytochrome c domain-containing protein" evidence="5">
    <location>
        <begin position="24"/>
        <end position="137"/>
    </location>
</feature>
<dbReference type="KEGG" id="gph:GEMMAAP_04150"/>
<dbReference type="InterPro" id="IPR009056">
    <property type="entry name" value="Cyt_c-like_dom"/>
</dbReference>
<reference evidence="7 8" key="2">
    <citation type="journal article" date="2016" name="Environ. Microbiol. Rep.">
        <title>Metagenomic evidence for the presence of phototrophic Gemmatimonadetes bacteria in diverse environments.</title>
        <authorList>
            <person name="Zeng Y."/>
            <person name="Baumbach J."/>
            <person name="Barbosa E.G."/>
            <person name="Azevedo V."/>
            <person name="Zhang C."/>
            <person name="Koblizek M."/>
        </authorList>
    </citation>
    <scope>NUCLEOTIDE SEQUENCE [LARGE SCALE GENOMIC DNA]</scope>
    <source>
        <strain evidence="7 8">AP64</strain>
    </source>
</reference>
<feature type="domain" description="Cytochrome c" evidence="6">
    <location>
        <begin position="41"/>
        <end position="135"/>
    </location>
</feature>
<dbReference type="GO" id="GO:0020037">
    <property type="term" value="F:heme binding"/>
    <property type="evidence" value="ECO:0007669"/>
    <property type="project" value="InterPro"/>
</dbReference>
<dbReference type="InterPro" id="IPR036909">
    <property type="entry name" value="Cyt_c-like_dom_sf"/>
</dbReference>
<dbReference type="SUPFAM" id="SSF46626">
    <property type="entry name" value="Cytochrome c"/>
    <property type="match status" value="1"/>
</dbReference>
<dbReference type="STRING" id="1379270.GEMMAAP_04150"/>
<dbReference type="EMBL" id="CP011454">
    <property type="protein sequence ID" value="AMW04252.1"/>
    <property type="molecule type" value="Genomic_DNA"/>
</dbReference>
<evidence type="ECO:0000256" key="5">
    <source>
        <dbReference type="SAM" id="SignalP"/>
    </source>
</evidence>
<organism evidence="7 8">
    <name type="scientific">Gemmatimonas phototrophica</name>
    <dbReference type="NCBI Taxonomy" id="1379270"/>
    <lineage>
        <taxon>Bacteria</taxon>
        <taxon>Pseudomonadati</taxon>
        <taxon>Gemmatimonadota</taxon>
        <taxon>Gemmatimonadia</taxon>
        <taxon>Gemmatimonadales</taxon>
        <taxon>Gemmatimonadaceae</taxon>
        <taxon>Gemmatimonas</taxon>
    </lineage>
</organism>
<evidence type="ECO:0000313" key="8">
    <source>
        <dbReference type="Proteomes" id="UP000076404"/>
    </source>
</evidence>
<dbReference type="RefSeq" id="WP_026850109.1">
    <property type="nucleotide sequence ID" value="NZ_CP011454.1"/>
</dbReference>
<evidence type="ECO:0000313" key="7">
    <source>
        <dbReference type="EMBL" id="AMW04252.1"/>
    </source>
</evidence>
<dbReference type="GO" id="GO:0046872">
    <property type="term" value="F:metal ion binding"/>
    <property type="evidence" value="ECO:0007669"/>
    <property type="project" value="UniProtKB-KW"/>
</dbReference>
<dbReference type="Pfam" id="PF00034">
    <property type="entry name" value="Cytochrom_C"/>
    <property type="match status" value="1"/>
</dbReference>
<evidence type="ECO:0000256" key="4">
    <source>
        <dbReference type="PROSITE-ProRule" id="PRU00433"/>
    </source>
</evidence>
<protein>
    <recommendedName>
        <fullName evidence="6">Cytochrome c domain-containing protein</fullName>
    </recommendedName>
</protein>
<keyword evidence="5" id="KW-0732">Signal</keyword>
<accession>A0A143BI81</accession>
<evidence type="ECO:0000259" key="6">
    <source>
        <dbReference type="PROSITE" id="PS51007"/>
    </source>
</evidence>
<reference evidence="7 8" key="1">
    <citation type="journal article" date="2014" name="Proc. Natl. Acad. Sci. U.S.A.">
        <title>Functional type 2 photosynthetic reaction centers found in the rare bacterial phylum Gemmatimonadetes.</title>
        <authorList>
            <person name="Zeng Y."/>
            <person name="Feng F."/>
            <person name="Medova H."/>
            <person name="Dean J."/>
            <person name="Koblizek M."/>
        </authorList>
    </citation>
    <scope>NUCLEOTIDE SEQUENCE [LARGE SCALE GENOMIC DNA]</scope>
    <source>
        <strain evidence="7 8">AP64</strain>
    </source>
</reference>
<keyword evidence="2 4" id="KW-0479">Metal-binding</keyword>
<dbReference type="Proteomes" id="UP000076404">
    <property type="component" value="Chromosome"/>
</dbReference>
<keyword evidence="3 4" id="KW-0408">Iron</keyword>
<evidence type="ECO:0000256" key="3">
    <source>
        <dbReference type="ARBA" id="ARBA00023004"/>
    </source>
</evidence>
<sequence length="137" mass="13997">MRSLAALSLLLVFAACRSGGAGATGAGTAAKIVTPPEVTPAAVALGDSLFNNGGCMRCHGAKGVGAANGPVLADTQWDQLTTGSFEEIRAIIVSGVPKDKFKVASRPNAMPARGGRMNLNDTQITAVSAYVWTLSHK</sequence>
<name>A0A143BI81_9BACT</name>
<gene>
    <name evidence="7" type="ORF">GEMMAAP_04150</name>
</gene>
<proteinExistence type="predicted"/>
<dbReference type="GO" id="GO:0009055">
    <property type="term" value="F:electron transfer activity"/>
    <property type="evidence" value="ECO:0007669"/>
    <property type="project" value="InterPro"/>
</dbReference>
<keyword evidence="1 4" id="KW-0349">Heme</keyword>
<dbReference type="OrthoDB" id="9814708at2"/>
<evidence type="ECO:0000256" key="2">
    <source>
        <dbReference type="ARBA" id="ARBA00022723"/>
    </source>
</evidence>
<dbReference type="eggNOG" id="COG2010">
    <property type="taxonomic scope" value="Bacteria"/>
</dbReference>
<feature type="signal peptide" evidence="5">
    <location>
        <begin position="1"/>
        <end position="23"/>
    </location>
</feature>
<dbReference type="PROSITE" id="PS51257">
    <property type="entry name" value="PROKAR_LIPOPROTEIN"/>
    <property type="match status" value="1"/>
</dbReference>
<keyword evidence="8" id="KW-1185">Reference proteome</keyword>